<dbReference type="Proteomes" id="UP001159427">
    <property type="component" value="Unassembled WGS sequence"/>
</dbReference>
<proteinExistence type="predicted"/>
<name>A0ABN8T4Y5_9CNID</name>
<gene>
    <name evidence="1" type="ORF">PEVE_00040420</name>
</gene>
<organism evidence="1 2">
    <name type="scientific">Porites evermanni</name>
    <dbReference type="NCBI Taxonomy" id="104178"/>
    <lineage>
        <taxon>Eukaryota</taxon>
        <taxon>Metazoa</taxon>
        <taxon>Cnidaria</taxon>
        <taxon>Anthozoa</taxon>
        <taxon>Hexacorallia</taxon>
        <taxon>Scleractinia</taxon>
        <taxon>Fungiina</taxon>
        <taxon>Poritidae</taxon>
        <taxon>Porites</taxon>
    </lineage>
</organism>
<reference evidence="1 2" key="1">
    <citation type="submission" date="2022-05" db="EMBL/GenBank/DDBJ databases">
        <authorList>
            <consortium name="Genoscope - CEA"/>
            <person name="William W."/>
        </authorList>
    </citation>
    <scope>NUCLEOTIDE SEQUENCE [LARGE SCALE GENOMIC DNA]</scope>
</reference>
<dbReference type="EMBL" id="CALNXI010007366">
    <property type="protein sequence ID" value="CAH3199338.1"/>
    <property type="molecule type" value="Genomic_DNA"/>
</dbReference>
<evidence type="ECO:0000313" key="2">
    <source>
        <dbReference type="Proteomes" id="UP001159427"/>
    </source>
</evidence>
<evidence type="ECO:0000313" key="1">
    <source>
        <dbReference type="EMBL" id="CAH3199338.1"/>
    </source>
</evidence>
<comment type="caution">
    <text evidence="1">The sequence shown here is derived from an EMBL/GenBank/DDBJ whole genome shotgun (WGS) entry which is preliminary data.</text>
</comment>
<keyword evidence="2" id="KW-1185">Reference proteome</keyword>
<protein>
    <submittedName>
        <fullName evidence="1">Uncharacterized protein</fullName>
    </submittedName>
</protein>
<accession>A0ABN8T4Y5</accession>
<feature type="non-terminal residue" evidence="1">
    <location>
        <position position="137"/>
    </location>
</feature>
<sequence>MAWESIKGLWNIETQCSKKSGRSGQIQGCFEEGAKGTMIFTNVSVQKLDKKAKEDSSDTSSVSFTDADGRSQFADGLGSTIAKTLKSNTFVMDWVAYSGDSFSSGDDLDVIIVLADIKVLGLVTTSTPSINFKHTIF</sequence>